<dbReference type="VEuPathDB" id="FungiDB:PAAG_01467"/>
<evidence type="ECO:0000313" key="4">
    <source>
        <dbReference type="EMBL" id="EEH39005.2"/>
    </source>
</evidence>
<dbReference type="RefSeq" id="XP_002796459.2">
    <property type="nucleotide sequence ID" value="XM_002796413.2"/>
</dbReference>
<proteinExistence type="predicted"/>
<dbReference type="HOGENOM" id="CLU_023866_1_0_1"/>
<evidence type="ECO:0000256" key="2">
    <source>
        <dbReference type="SAM" id="Phobius"/>
    </source>
</evidence>
<evidence type="ECO:0000259" key="3">
    <source>
        <dbReference type="Pfam" id="PF01764"/>
    </source>
</evidence>
<protein>
    <recommendedName>
        <fullName evidence="3">Fungal lipase-type domain-containing protein</fullName>
    </recommendedName>
</protein>
<dbReference type="OMA" id="HMLNQHY"/>
<feature type="region of interest" description="Disordered" evidence="1">
    <location>
        <begin position="386"/>
        <end position="425"/>
    </location>
</feature>
<feature type="compositionally biased region" description="Low complexity" evidence="1">
    <location>
        <begin position="386"/>
        <end position="400"/>
    </location>
</feature>
<evidence type="ECO:0000256" key="1">
    <source>
        <dbReference type="SAM" id="MobiDB-lite"/>
    </source>
</evidence>
<dbReference type="InterPro" id="IPR002921">
    <property type="entry name" value="Fungal_lipase-type"/>
</dbReference>
<dbReference type="AlphaFoldDB" id="C1GSH2"/>
<evidence type="ECO:0000313" key="5">
    <source>
        <dbReference type="Proteomes" id="UP000002059"/>
    </source>
</evidence>
<accession>C1GSH2</accession>
<sequence>MSPASTSSVCYIPPQPDVVPSTGTPRACDNPLLLLWRDIRTLLWRLYLLPKLFYPFSSRYPDDELSLHWKNSLYLGLLVFVTLLETLLCLVVSVSATLLPGWLSTGIFVAMLGLVWGLVAPIQGPMIVESRIGVKEAEPYPHNHERWIFVNGVMGGNRGLQSNCARLSQIFGRVITGIHNPTGGLLWDVIECIFQRSFSYNTYSTRYAYDHLKRCLTDASVHKVVLIGHSQGGIIVSMVLDLLFNDLPVENMAKLEVYTFACAASHFNNPLRAIRPNSPSQRSAVIQYVEHYVNEEDLVPRWGVMYNVRCSRTRYCGKVFIRNGATGHMLNQHYLNNIFPLDDPDGDTGTKCFLDQEVMVDECTCRKREAHSATAAAAAAATTSDNSICHDSSSSSQSDSGVEIVSAGNGNGICPDEPSNGNNGAGMTVRELSRLWRYLDGADPDAHETPMMN</sequence>
<keyword evidence="2" id="KW-0472">Membrane</keyword>
<dbReference type="Proteomes" id="UP000002059">
    <property type="component" value="Partially assembled WGS sequence"/>
</dbReference>
<dbReference type="STRING" id="502779.C1GSH2"/>
<name>C1GSH2_PARBA</name>
<gene>
    <name evidence="4" type="ORF">PAAG_01467</name>
</gene>
<dbReference type="InterPro" id="IPR029058">
    <property type="entry name" value="AB_hydrolase_fold"/>
</dbReference>
<dbReference type="SUPFAM" id="SSF53474">
    <property type="entry name" value="alpha/beta-Hydrolases"/>
    <property type="match status" value="1"/>
</dbReference>
<keyword evidence="2" id="KW-0812">Transmembrane</keyword>
<dbReference type="Gene3D" id="3.40.50.1820">
    <property type="entry name" value="alpha/beta hydrolase"/>
    <property type="match status" value="1"/>
</dbReference>
<dbReference type="PANTHER" id="PTHR42044">
    <property type="entry name" value="DUF676 DOMAIN-CONTAINING PROTEIN-RELATED"/>
    <property type="match status" value="1"/>
</dbReference>
<reference evidence="4 5" key="1">
    <citation type="journal article" date="2011" name="PLoS Genet.">
        <title>Comparative genomic analysis of human fungal pathogens causing paracoccidioidomycosis.</title>
        <authorList>
            <person name="Desjardins C.A."/>
            <person name="Champion M.D."/>
            <person name="Holder J.W."/>
            <person name="Muszewska A."/>
            <person name="Goldberg J."/>
            <person name="Bailao A.M."/>
            <person name="Brigido M.M."/>
            <person name="Ferreira M.E."/>
            <person name="Garcia A.M."/>
            <person name="Grynberg M."/>
            <person name="Gujja S."/>
            <person name="Heiman D.I."/>
            <person name="Henn M.R."/>
            <person name="Kodira C.D."/>
            <person name="Leon-Narvaez H."/>
            <person name="Longo L.V."/>
            <person name="Ma L.J."/>
            <person name="Malavazi I."/>
            <person name="Matsuo A.L."/>
            <person name="Morais F.V."/>
            <person name="Pereira M."/>
            <person name="Rodriguez-Brito S."/>
            <person name="Sakthikumar S."/>
            <person name="Salem-Izacc S.M."/>
            <person name="Sykes S.M."/>
            <person name="Teixeira M.M."/>
            <person name="Vallejo M.C."/>
            <person name="Walter M.E."/>
            <person name="Yandava C."/>
            <person name="Young S."/>
            <person name="Zeng Q."/>
            <person name="Zucker J."/>
            <person name="Felipe M.S."/>
            <person name="Goldman G.H."/>
            <person name="Haas B.J."/>
            <person name="McEwen J.G."/>
            <person name="Nino-Vega G."/>
            <person name="Puccia R."/>
            <person name="San-Blas G."/>
            <person name="Soares C.M."/>
            <person name="Birren B.W."/>
            <person name="Cuomo C.A."/>
        </authorList>
    </citation>
    <scope>NUCLEOTIDE SEQUENCE [LARGE SCALE GENOMIC DNA]</scope>
    <source>
        <strain evidence="5">ATCC MYA-826 / Pb01</strain>
    </source>
</reference>
<feature type="transmembrane region" description="Helical" evidence="2">
    <location>
        <begin position="73"/>
        <end position="96"/>
    </location>
</feature>
<feature type="domain" description="Fungal lipase-type" evidence="3">
    <location>
        <begin position="208"/>
        <end position="301"/>
    </location>
</feature>
<dbReference type="GO" id="GO:0006629">
    <property type="term" value="P:lipid metabolic process"/>
    <property type="evidence" value="ECO:0007669"/>
    <property type="project" value="InterPro"/>
</dbReference>
<dbReference type="OrthoDB" id="202545at2759"/>
<keyword evidence="2" id="KW-1133">Transmembrane helix</keyword>
<keyword evidence="5" id="KW-1185">Reference proteome</keyword>
<dbReference type="KEGG" id="pbl:PAAG_01467"/>
<dbReference type="GeneID" id="9100019"/>
<dbReference type="eggNOG" id="ENOG502RYMG">
    <property type="taxonomic scope" value="Eukaryota"/>
</dbReference>
<dbReference type="EMBL" id="KN293994">
    <property type="protein sequence ID" value="EEH39005.2"/>
    <property type="molecule type" value="Genomic_DNA"/>
</dbReference>
<dbReference type="Pfam" id="PF01764">
    <property type="entry name" value="Lipase_3"/>
    <property type="match status" value="1"/>
</dbReference>
<organism evidence="4 5">
    <name type="scientific">Paracoccidioides lutzii (strain ATCC MYA-826 / Pb01)</name>
    <name type="common">Paracoccidioides brasiliensis</name>
    <dbReference type="NCBI Taxonomy" id="502779"/>
    <lineage>
        <taxon>Eukaryota</taxon>
        <taxon>Fungi</taxon>
        <taxon>Dikarya</taxon>
        <taxon>Ascomycota</taxon>
        <taxon>Pezizomycotina</taxon>
        <taxon>Eurotiomycetes</taxon>
        <taxon>Eurotiomycetidae</taxon>
        <taxon>Onygenales</taxon>
        <taxon>Ajellomycetaceae</taxon>
        <taxon>Paracoccidioides</taxon>
    </lineage>
</organism>
<dbReference type="PANTHER" id="PTHR42044:SF2">
    <property type="entry name" value="DUF676 DOMAIN-CONTAINING PROTEIN"/>
    <property type="match status" value="1"/>
</dbReference>
<feature type="transmembrane region" description="Helical" evidence="2">
    <location>
        <begin position="102"/>
        <end position="122"/>
    </location>
</feature>